<protein>
    <submittedName>
        <fullName evidence="1">Uncharacterized protein</fullName>
    </submittedName>
</protein>
<dbReference type="Proteomes" id="UP000286045">
    <property type="component" value="Unassembled WGS sequence"/>
</dbReference>
<dbReference type="AlphaFoldDB" id="A0A439DBP8"/>
<comment type="caution">
    <text evidence="1">The sequence shown here is derived from an EMBL/GenBank/DDBJ whole genome shotgun (WGS) entry which is preliminary data.</text>
</comment>
<sequence length="144" mass="16362">MVPSSLAFAAFEQNTAAPFANINVGFQQVIDILRRRPQDVHESTQTRLIKLIDAAKDSHSEIVNILGSIINHRARLTLRLTLWYIIHGGAQRGVHHNAEVWDYEADTSEAVKGIPRDVTGAMNKLRLLFEAKEEQPHRKENMRE</sequence>
<keyword evidence="2" id="KW-1185">Reference proteome</keyword>
<evidence type="ECO:0000313" key="2">
    <source>
        <dbReference type="Proteomes" id="UP000286045"/>
    </source>
</evidence>
<gene>
    <name evidence="1" type="ORF">EKO27_g3321</name>
</gene>
<proteinExistence type="predicted"/>
<dbReference type="EMBL" id="RYZI01000069">
    <property type="protein sequence ID" value="RWA11813.1"/>
    <property type="molecule type" value="Genomic_DNA"/>
</dbReference>
<accession>A0A439DBP8</accession>
<reference evidence="1 2" key="1">
    <citation type="submission" date="2018-12" db="EMBL/GenBank/DDBJ databases">
        <title>Draft genome sequence of Xylaria grammica IHI A82.</title>
        <authorList>
            <person name="Buettner E."/>
            <person name="Kellner H."/>
        </authorList>
    </citation>
    <scope>NUCLEOTIDE SEQUENCE [LARGE SCALE GENOMIC DNA]</scope>
    <source>
        <strain evidence="1 2">IHI A82</strain>
    </source>
</reference>
<name>A0A439DBP8_9PEZI</name>
<organism evidence="1 2">
    <name type="scientific">Xylaria grammica</name>
    <dbReference type="NCBI Taxonomy" id="363999"/>
    <lineage>
        <taxon>Eukaryota</taxon>
        <taxon>Fungi</taxon>
        <taxon>Dikarya</taxon>
        <taxon>Ascomycota</taxon>
        <taxon>Pezizomycotina</taxon>
        <taxon>Sordariomycetes</taxon>
        <taxon>Xylariomycetidae</taxon>
        <taxon>Xylariales</taxon>
        <taxon>Xylariaceae</taxon>
        <taxon>Xylaria</taxon>
    </lineage>
</organism>
<evidence type="ECO:0000313" key="1">
    <source>
        <dbReference type="EMBL" id="RWA11813.1"/>
    </source>
</evidence>